<dbReference type="NCBIfam" id="TIGR01024">
    <property type="entry name" value="rplS_bact"/>
    <property type="match status" value="1"/>
</dbReference>
<evidence type="ECO:0000313" key="5">
    <source>
        <dbReference type="EMBL" id="KKU64053.1"/>
    </source>
</evidence>
<dbReference type="PRINTS" id="PR00061">
    <property type="entry name" value="RIBOSOMALL19"/>
</dbReference>
<evidence type="ECO:0000256" key="2">
    <source>
        <dbReference type="ARBA" id="ARBA00022980"/>
    </source>
</evidence>
<dbReference type="InterPro" id="IPR038657">
    <property type="entry name" value="Ribosomal_bL19_sf"/>
</dbReference>
<gene>
    <name evidence="5" type="ORF">UX87_C0013G0005</name>
</gene>
<evidence type="ECO:0000313" key="6">
    <source>
        <dbReference type="Proteomes" id="UP000034364"/>
    </source>
</evidence>
<comment type="similarity">
    <text evidence="1 4">Belongs to the bacterial ribosomal protein bL19 family.</text>
</comment>
<keyword evidence="2 5" id="KW-0689">Ribosomal protein</keyword>
<dbReference type="SUPFAM" id="SSF50104">
    <property type="entry name" value="Translation proteins SH3-like domain"/>
    <property type="match status" value="1"/>
</dbReference>
<dbReference type="Proteomes" id="UP000034364">
    <property type="component" value="Unassembled WGS sequence"/>
</dbReference>
<dbReference type="InterPro" id="IPR008991">
    <property type="entry name" value="Translation_prot_SH3-like_sf"/>
</dbReference>
<dbReference type="PANTHER" id="PTHR15680:SF9">
    <property type="entry name" value="LARGE RIBOSOMAL SUBUNIT PROTEIN BL19M"/>
    <property type="match status" value="1"/>
</dbReference>
<dbReference type="InterPro" id="IPR001857">
    <property type="entry name" value="Ribosomal_bL19"/>
</dbReference>
<comment type="function">
    <text evidence="4">This protein is located at the 30S-50S ribosomal subunit interface and may play a role in the structure and function of the aminoacyl-tRNA binding site.</text>
</comment>
<name>A0A0G1UD48_9BACT</name>
<accession>A0A0G1UD48</accession>
<sequence length="109" mass="12237">MANRITIKETEFHVGDLIRLHLRILEGGKERIQIFEGLVIGIRGRGENQTFTVRKMAAGGIGVERILPVFSPWISKIEVKKSGSVRRAKLHYVRSQSARKVAQITQATS</sequence>
<dbReference type="GO" id="GO:0006412">
    <property type="term" value="P:translation"/>
    <property type="evidence" value="ECO:0007669"/>
    <property type="project" value="InterPro"/>
</dbReference>
<proteinExistence type="inferred from homology"/>
<reference evidence="5 6" key="1">
    <citation type="journal article" date="2015" name="Nature">
        <title>rRNA introns, odd ribosomes, and small enigmatic genomes across a large radiation of phyla.</title>
        <authorList>
            <person name="Brown C.T."/>
            <person name="Hug L.A."/>
            <person name="Thomas B.C."/>
            <person name="Sharon I."/>
            <person name="Castelle C.J."/>
            <person name="Singh A."/>
            <person name="Wilkins M.J."/>
            <person name="Williams K.H."/>
            <person name="Banfield J.F."/>
        </authorList>
    </citation>
    <scope>NUCLEOTIDE SEQUENCE [LARGE SCALE GENOMIC DNA]</scope>
</reference>
<comment type="caution">
    <text evidence="5">The sequence shown here is derived from an EMBL/GenBank/DDBJ whole genome shotgun (WGS) entry which is preliminary data.</text>
</comment>
<organism evidence="5 6">
    <name type="scientific">Candidatus Amesbacteria bacterium GW2011_GWA1_47_16</name>
    <dbReference type="NCBI Taxonomy" id="1618353"/>
    <lineage>
        <taxon>Bacteria</taxon>
        <taxon>Candidatus Amesiibacteriota</taxon>
    </lineage>
</organism>
<evidence type="ECO:0000256" key="1">
    <source>
        <dbReference type="ARBA" id="ARBA00005781"/>
    </source>
</evidence>
<dbReference type="AlphaFoldDB" id="A0A0G1UD48"/>
<dbReference type="Gene3D" id="2.30.30.790">
    <property type="match status" value="1"/>
</dbReference>
<dbReference type="PANTHER" id="PTHR15680">
    <property type="entry name" value="RIBOSOMAL PROTEIN L19"/>
    <property type="match status" value="1"/>
</dbReference>
<dbReference type="Pfam" id="PF01245">
    <property type="entry name" value="Ribosomal_L19"/>
    <property type="match status" value="1"/>
</dbReference>
<dbReference type="EMBL" id="LCNV01000013">
    <property type="protein sequence ID" value="KKU64053.1"/>
    <property type="molecule type" value="Genomic_DNA"/>
</dbReference>
<evidence type="ECO:0000256" key="3">
    <source>
        <dbReference type="ARBA" id="ARBA00023274"/>
    </source>
</evidence>
<dbReference type="PATRIC" id="fig|1618353.3.peg.522"/>
<keyword evidence="3 4" id="KW-0687">Ribonucleoprotein</keyword>
<protein>
    <recommendedName>
        <fullName evidence="4">50S ribosomal protein L19</fullName>
    </recommendedName>
</protein>
<dbReference type="PIRSF" id="PIRSF002191">
    <property type="entry name" value="Ribosomal_L19"/>
    <property type="match status" value="1"/>
</dbReference>
<dbReference type="GO" id="GO:0022625">
    <property type="term" value="C:cytosolic large ribosomal subunit"/>
    <property type="evidence" value="ECO:0007669"/>
    <property type="project" value="TreeGrafter"/>
</dbReference>
<evidence type="ECO:0000256" key="4">
    <source>
        <dbReference type="RuleBase" id="RU000559"/>
    </source>
</evidence>
<dbReference type="GO" id="GO:0003735">
    <property type="term" value="F:structural constituent of ribosome"/>
    <property type="evidence" value="ECO:0007669"/>
    <property type="project" value="InterPro"/>
</dbReference>